<comment type="caution">
    <text evidence="1">The sequence shown here is derived from an EMBL/GenBank/DDBJ whole genome shotgun (WGS) entry which is preliminary data.</text>
</comment>
<organism evidence="1 2">
    <name type="scientific">Duganella vulcania</name>
    <dbReference type="NCBI Taxonomy" id="2692166"/>
    <lineage>
        <taxon>Bacteria</taxon>
        <taxon>Pseudomonadati</taxon>
        <taxon>Pseudomonadota</taxon>
        <taxon>Betaproteobacteria</taxon>
        <taxon>Burkholderiales</taxon>
        <taxon>Oxalobacteraceae</taxon>
        <taxon>Telluria group</taxon>
        <taxon>Duganella</taxon>
    </lineage>
</organism>
<feature type="non-terminal residue" evidence="1">
    <location>
        <position position="46"/>
    </location>
</feature>
<evidence type="ECO:0000313" key="2">
    <source>
        <dbReference type="Proteomes" id="UP000470302"/>
    </source>
</evidence>
<sequence length="46" mass="4677">MMEQQRPRLGWPLVALLVAVAAALGFGAGHWLAPRAATAGAPIAAP</sequence>
<name>A0A845GFF5_9BURK</name>
<gene>
    <name evidence="1" type="ORF">GTP91_33790</name>
</gene>
<protein>
    <submittedName>
        <fullName evidence="1">Efflux transporter periplasmic adaptor subunit</fullName>
    </submittedName>
</protein>
<reference evidence="1 2" key="1">
    <citation type="submission" date="2020-01" db="EMBL/GenBank/DDBJ databases">
        <title>Novel species isolated from a subtropical stream in China.</title>
        <authorList>
            <person name="Lu H."/>
        </authorList>
    </citation>
    <scope>NUCLEOTIDE SEQUENCE [LARGE SCALE GENOMIC DNA]</scope>
    <source>
        <strain evidence="1 2">FT82W</strain>
    </source>
</reference>
<dbReference type="EMBL" id="WWCW01000439">
    <property type="protein sequence ID" value="MYM92125.1"/>
    <property type="molecule type" value="Genomic_DNA"/>
</dbReference>
<dbReference type="Proteomes" id="UP000470302">
    <property type="component" value="Unassembled WGS sequence"/>
</dbReference>
<evidence type="ECO:0000313" key="1">
    <source>
        <dbReference type="EMBL" id="MYM92125.1"/>
    </source>
</evidence>
<proteinExistence type="predicted"/>
<accession>A0A845GFF5</accession>
<dbReference type="AlphaFoldDB" id="A0A845GFF5"/>